<dbReference type="SUPFAM" id="SSF53850">
    <property type="entry name" value="Periplasmic binding protein-like II"/>
    <property type="match status" value="1"/>
</dbReference>
<keyword evidence="5" id="KW-0653">Protein transport</keyword>
<dbReference type="Gene3D" id="3.40.190.10">
    <property type="entry name" value="Periplasmic binding protein-like II"/>
    <property type="match status" value="1"/>
</dbReference>
<dbReference type="PANTHER" id="PTHR30290:SF79">
    <property type="entry name" value="DIPEPTIDE-BINDING PROTEIN DPPE"/>
    <property type="match status" value="1"/>
</dbReference>
<dbReference type="eggNOG" id="COG4166">
    <property type="taxonomic scope" value="Bacteria"/>
</dbReference>
<dbReference type="PROSITE" id="PS51257">
    <property type="entry name" value="PROKAR_LIPOPROTEIN"/>
    <property type="match status" value="1"/>
</dbReference>
<evidence type="ECO:0000313" key="10">
    <source>
        <dbReference type="EMBL" id="KEP26148.1"/>
    </source>
</evidence>
<dbReference type="PANTHER" id="PTHR30290">
    <property type="entry name" value="PERIPLASMIC BINDING COMPONENT OF ABC TRANSPORTER"/>
    <property type="match status" value="1"/>
</dbReference>
<comment type="similarity">
    <text evidence="2">Belongs to the bacterial solute-binding protein 5 family.</text>
</comment>
<reference evidence="10 11" key="1">
    <citation type="submission" date="2012-09" db="EMBL/GenBank/DDBJ databases">
        <title>Genome Sequence of Bacillus sp. DW5-4.</title>
        <authorList>
            <person name="Lai Q."/>
            <person name="Liu Y."/>
            <person name="Shao Z."/>
        </authorList>
    </citation>
    <scope>NUCLEOTIDE SEQUENCE [LARGE SCALE GENOMIC DNA]</scope>
    <source>
        <strain evidence="10 11">DW5-4</strain>
    </source>
</reference>
<gene>
    <name evidence="10" type="ORF">BA70_03815</name>
</gene>
<evidence type="ECO:0000256" key="7">
    <source>
        <dbReference type="ARBA" id="ARBA00023288"/>
    </source>
</evidence>
<dbReference type="AlphaFoldDB" id="A0A081LA72"/>
<dbReference type="RefSeq" id="WP_034322251.1">
    <property type="nucleotide sequence ID" value="NZ_JOTP01000012.1"/>
</dbReference>
<dbReference type="GO" id="GO:0030288">
    <property type="term" value="C:outer membrane-bounded periplasmic space"/>
    <property type="evidence" value="ECO:0007669"/>
    <property type="project" value="UniProtKB-ARBA"/>
</dbReference>
<evidence type="ECO:0000259" key="9">
    <source>
        <dbReference type="Pfam" id="PF00496"/>
    </source>
</evidence>
<dbReference type="InterPro" id="IPR039424">
    <property type="entry name" value="SBP_5"/>
</dbReference>
<evidence type="ECO:0000256" key="5">
    <source>
        <dbReference type="ARBA" id="ARBA00022856"/>
    </source>
</evidence>
<dbReference type="Proteomes" id="UP000028091">
    <property type="component" value="Unassembled WGS sequence"/>
</dbReference>
<accession>A0A081LA72</accession>
<proteinExistence type="inferred from homology"/>
<dbReference type="Pfam" id="PF00496">
    <property type="entry name" value="SBP_bac_5"/>
    <property type="match status" value="1"/>
</dbReference>
<evidence type="ECO:0000256" key="4">
    <source>
        <dbReference type="ARBA" id="ARBA00022729"/>
    </source>
</evidence>
<keyword evidence="4 8" id="KW-0732">Signal</keyword>
<evidence type="ECO:0000256" key="1">
    <source>
        <dbReference type="ARBA" id="ARBA00004193"/>
    </source>
</evidence>
<dbReference type="PIRSF" id="PIRSF002741">
    <property type="entry name" value="MppA"/>
    <property type="match status" value="1"/>
</dbReference>
<dbReference type="Gene3D" id="3.10.105.10">
    <property type="entry name" value="Dipeptide-binding Protein, Domain 3"/>
    <property type="match status" value="1"/>
</dbReference>
<dbReference type="OrthoDB" id="9801912at2"/>
<protein>
    <submittedName>
        <fullName evidence="10">Cytochrome C</fullName>
    </submittedName>
</protein>
<dbReference type="CDD" id="cd08504">
    <property type="entry name" value="PBP2_OppA"/>
    <property type="match status" value="1"/>
</dbReference>
<comment type="caution">
    <text evidence="10">The sequence shown here is derived from an EMBL/GenBank/DDBJ whole genome shotgun (WGS) entry which is preliminary data.</text>
</comment>
<dbReference type="FunFam" id="3.90.76.10:FF:000001">
    <property type="entry name" value="Oligopeptide ABC transporter substrate-binding protein"/>
    <property type="match status" value="1"/>
</dbReference>
<evidence type="ECO:0000256" key="2">
    <source>
        <dbReference type="ARBA" id="ARBA00005695"/>
    </source>
</evidence>
<dbReference type="FunFam" id="3.10.105.10:FF:000001">
    <property type="entry name" value="Oligopeptide ABC transporter, oligopeptide-binding protein"/>
    <property type="match status" value="1"/>
</dbReference>
<dbReference type="InterPro" id="IPR023765">
    <property type="entry name" value="SBP_5_CS"/>
</dbReference>
<evidence type="ECO:0000256" key="6">
    <source>
        <dbReference type="ARBA" id="ARBA00023139"/>
    </source>
</evidence>
<keyword evidence="5" id="KW-0571">Peptide transport</keyword>
<organism evidence="10 11">
    <name type="scientific">Bacillus zhangzhouensis</name>
    <dbReference type="NCBI Taxonomy" id="1178540"/>
    <lineage>
        <taxon>Bacteria</taxon>
        <taxon>Bacillati</taxon>
        <taxon>Bacillota</taxon>
        <taxon>Bacilli</taxon>
        <taxon>Bacillales</taxon>
        <taxon>Bacillaceae</taxon>
        <taxon>Bacillus</taxon>
    </lineage>
</organism>
<dbReference type="GO" id="GO:0015833">
    <property type="term" value="P:peptide transport"/>
    <property type="evidence" value="ECO:0007669"/>
    <property type="project" value="UniProtKB-KW"/>
</dbReference>
<dbReference type="InterPro" id="IPR030678">
    <property type="entry name" value="Peptide/Ni-bd"/>
</dbReference>
<dbReference type="Gene3D" id="3.90.76.10">
    <property type="entry name" value="Dipeptide-binding Protein, Domain 1"/>
    <property type="match status" value="1"/>
</dbReference>
<feature type="signal peptide" evidence="8">
    <location>
        <begin position="1"/>
        <end position="23"/>
    </location>
</feature>
<keyword evidence="7" id="KW-0449">Lipoprotein</keyword>
<keyword evidence="3" id="KW-0813">Transport</keyword>
<feature type="domain" description="Solute-binding protein family 5" evidence="9">
    <location>
        <begin position="82"/>
        <end position="460"/>
    </location>
</feature>
<evidence type="ECO:0000256" key="3">
    <source>
        <dbReference type="ARBA" id="ARBA00022448"/>
    </source>
</evidence>
<dbReference type="InterPro" id="IPR000914">
    <property type="entry name" value="SBP_5_dom"/>
</dbReference>
<keyword evidence="6" id="KW-0564">Palmitate</keyword>
<dbReference type="EMBL" id="JOTP01000012">
    <property type="protein sequence ID" value="KEP26148.1"/>
    <property type="molecule type" value="Genomic_DNA"/>
</dbReference>
<dbReference type="PROSITE" id="PS01040">
    <property type="entry name" value="SBP_BACTERIAL_5"/>
    <property type="match status" value="1"/>
</dbReference>
<comment type="subcellular location">
    <subcellularLocation>
        <location evidence="1">Cell membrane</location>
        <topology evidence="1">Lipid-anchor</topology>
    </subcellularLocation>
</comment>
<name>A0A081LA72_9BACI</name>
<evidence type="ECO:0000256" key="8">
    <source>
        <dbReference type="SAM" id="SignalP"/>
    </source>
</evidence>
<dbReference type="GO" id="GO:0043190">
    <property type="term" value="C:ATP-binding cassette (ABC) transporter complex"/>
    <property type="evidence" value="ECO:0007669"/>
    <property type="project" value="InterPro"/>
</dbReference>
<feature type="chain" id="PRO_5001759001" evidence="8">
    <location>
        <begin position="24"/>
        <end position="540"/>
    </location>
</feature>
<evidence type="ECO:0000313" key="11">
    <source>
        <dbReference type="Proteomes" id="UP000028091"/>
    </source>
</evidence>
<sequence length="540" mass="61037">MRKKGWIVSVCLLSMMLLIGCTANEQAGKGSSSNKVENKVLTINNENEPTSFDPPIGFNNVSWQGLNNLMEGLTRLNEKHEPSAAMAEKWEISEDGKTYTFHLRDGIKWSNGDPVKASDFEYAWKRLLDPKTGSSASFLAYMIEGGEAFNSGKGKKEDVKVTAVNDKMLEVQLAYPQKSFLNMTANPAFFPVNEKVAEKDPNWAKDAKTFVGNGPFKLTEWKHDESFTMEKSETYWDKKTVKLDQVKWLMISDRNTDYQMYQSGDLDTAFVPAEQSENLLKNKDVQIEDQAGLFFYRLNVNMEPFQNKNIRKAFQMAINPQDIVDYVTKNEEKPARAFVSPGILDSKGEDFREAGGDLVKNDTSEAAKLLEKGLKEENYSKLPPVTLTYSTKPENKKKAEAIQQQLKEALGVDVKLANMEANVFAEDQKALKFQFSQSSFLADYADPINFLESFQTGNAMNRTGWSNDTYDQLIKKASQEADEQTRNDTLHDAEALLIEEAPIIPIHFYNQVHLQKEGVKGIVRHPVGYIDLKWAQVDGE</sequence>
<dbReference type="GO" id="GO:1904680">
    <property type="term" value="F:peptide transmembrane transporter activity"/>
    <property type="evidence" value="ECO:0007669"/>
    <property type="project" value="TreeGrafter"/>
</dbReference>
<keyword evidence="11" id="KW-1185">Reference proteome</keyword>